<dbReference type="GO" id="GO:0006914">
    <property type="term" value="P:autophagy"/>
    <property type="evidence" value="ECO:0007669"/>
    <property type="project" value="InterPro"/>
</dbReference>
<keyword evidence="3" id="KW-1185">Reference proteome</keyword>
<dbReference type="PANTHER" id="PTHR21504:SF1">
    <property type="entry name" value="IG-LIKE DOMAIN-CONTAINING PROTEIN-RELATED"/>
    <property type="match status" value="1"/>
</dbReference>
<evidence type="ECO:0000256" key="1">
    <source>
        <dbReference type="SAM" id="MobiDB-lite"/>
    </source>
</evidence>
<feature type="region of interest" description="Disordered" evidence="1">
    <location>
        <begin position="374"/>
        <end position="394"/>
    </location>
</feature>
<dbReference type="EMBL" id="PDUG01000008">
    <property type="protein sequence ID" value="PIC14282.1"/>
    <property type="molecule type" value="Genomic_DNA"/>
</dbReference>
<dbReference type="InterPro" id="IPR039908">
    <property type="entry name" value="Sepa-1"/>
</dbReference>
<dbReference type="STRING" id="1611254.A0A2G5SH71"/>
<reference evidence="3" key="1">
    <citation type="submission" date="2017-10" db="EMBL/GenBank/DDBJ databases">
        <title>Rapid genome shrinkage in a self-fertile nematode reveals novel sperm competition proteins.</title>
        <authorList>
            <person name="Yin D."/>
            <person name="Schwarz E.M."/>
            <person name="Thomas C.G."/>
            <person name="Felde R.L."/>
            <person name="Korf I.F."/>
            <person name="Cutter A.D."/>
            <person name="Schartner C.M."/>
            <person name="Ralston E.J."/>
            <person name="Meyer B.J."/>
            <person name="Haag E.S."/>
        </authorList>
    </citation>
    <scope>NUCLEOTIDE SEQUENCE [LARGE SCALE GENOMIC DNA]</scope>
    <source>
        <strain evidence="3">JU1422</strain>
    </source>
</reference>
<sequence length="451" mass="52000">MASVDIPDSATTFIVLPGYENQFKKMKVSREVAENEPIQFVLYKCVKNSEVLLLGVHRNEARYLKFEFSYGRKAFKEHCCSCQTPTMESDLIPIYAERCVELQTFVIHCKNSLNGKIEQYIVNADTENLVQVYRPELQFQEYRKSDNDGNIAVCKVKDGLIIIKRSEDSLRKERFEETGNTVHLPDSPVKKLDATEEDDDDETIEIDVESTGHFQDYLASLPVFKAWYCSVKKLMNVRVKIPNTTTYLDYHLENGSMVRSPECQGCSKEVTTESLIPKYSVKLDGFKTILFCRNKLFETIEQYVMDSQNLVLKQVFLPELHYDPTLVNHGDTDVLFIENGIQVSKEGILLIVKKLNRDNKDYEEVTNVPVRVMNQDSEASDAREKDVTDADRTDMEKLEELRGYPYQLFKCVYDEKHKEEIAKRRRSNQEKNANKKVAIVAGETDKEPKPG</sequence>
<organism evidence="2 3">
    <name type="scientific">Caenorhabditis nigoni</name>
    <dbReference type="NCBI Taxonomy" id="1611254"/>
    <lineage>
        <taxon>Eukaryota</taxon>
        <taxon>Metazoa</taxon>
        <taxon>Ecdysozoa</taxon>
        <taxon>Nematoda</taxon>
        <taxon>Chromadorea</taxon>
        <taxon>Rhabditida</taxon>
        <taxon>Rhabditina</taxon>
        <taxon>Rhabditomorpha</taxon>
        <taxon>Rhabditoidea</taxon>
        <taxon>Rhabditidae</taxon>
        <taxon>Peloderinae</taxon>
        <taxon>Caenorhabditis</taxon>
    </lineage>
</organism>
<dbReference type="PANTHER" id="PTHR21504">
    <property type="entry name" value="IG-LIKE DOMAIN-CONTAINING PROTEIN-RELATED-RELATED"/>
    <property type="match status" value="1"/>
</dbReference>
<evidence type="ECO:0000313" key="3">
    <source>
        <dbReference type="Proteomes" id="UP000230233"/>
    </source>
</evidence>
<dbReference type="Proteomes" id="UP000230233">
    <property type="component" value="Unassembled WGS sequence"/>
</dbReference>
<gene>
    <name evidence="2" type="ORF">B9Z55_027241</name>
</gene>
<feature type="region of interest" description="Disordered" evidence="1">
    <location>
        <begin position="422"/>
        <end position="451"/>
    </location>
</feature>
<feature type="compositionally biased region" description="Basic and acidic residues" evidence="1">
    <location>
        <begin position="380"/>
        <end position="394"/>
    </location>
</feature>
<comment type="caution">
    <text evidence="2">The sequence shown here is derived from an EMBL/GenBank/DDBJ whole genome shotgun (WGS) entry which is preliminary data.</text>
</comment>
<feature type="compositionally biased region" description="Basic and acidic residues" evidence="1">
    <location>
        <begin position="422"/>
        <end position="433"/>
    </location>
</feature>
<name>A0A2G5SH71_9PELO</name>
<evidence type="ECO:0000313" key="2">
    <source>
        <dbReference type="EMBL" id="PIC14282.1"/>
    </source>
</evidence>
<protein>
    <submittedName>
        <fullName evidence="2">Uncharacterized protein</fullName>
    </submittedName>
</protein>
<accession>A0A2G5SH71</accession>
<dbReference type="AlphaFoldDB" id="A0A2G5SH71"/>
<proteinExistence type="predicted"/>